<evidence type="ECO:0000259" key="5">
    <source>
        <dbReference type="PROSITE" id="PS50931"/>
    </source>
</evidence>
<proteinExistence type="inferred from homology"/>
<evidence type="ECO:0000313" key="6">
    <source>
        <dbReference type="EMBL" id="OQQ91270.1"/>
    </source>
</evidence>
<name>A0A1V9RDN6_9LACO</name>
<dbReference type="Gene3D" id="3.40.190.290">
    <property type="match status" value="1"/>
</dbReference>
<evidence type="ECO:0000313" key="7">
    <source>
        <dbReference type="Proteomes" id="UP000192575"/>
    </source>
</evidence>
<evidence type="ECO:0000256" key="1">
    <source>
        <dbReference type="ARBA" id="ARBA00009437"/>
    </source>
</evidence>
<dbReference type="Pfam" id="PF00126">
    <property type="entry name" value="HTH_1"/>
    <property type="match status" value="1"/>
</dbReference>
<dbReference type="GO" id="GO:0003700">
    <property type="term" value="F:DNA-binding transcription factor activity"/>
    <property type="evidence" value="ECO:0007669"/>
    <property type="project" value="InterPro"/>
</dbReference>
<dbReference type="PROSITE" id="PS50931">
    <property type="entry name" value="HTH_LYSR"/>
    <property type="match status" value="1"/>
</dbReference>
<dbReference type="InterPro" id="IPR036390">
    <property type="entry name" value="WH_DNA-bd_sf"/>
</dbReference>
<dbReference type="Pfam" id="PF03466">
    <property type="entry name" value="LysR_substrate"/>
    <property type="match status" value="1"/>
</dbReference>
<dbReference type="PANTHER" id="PTHR30126">
    <property type="entry name" value="HTH-TYPE TRANSCRIPTIONAL REGULATOR"/>
    <property type="match status" value="1"/>
</dbReference>
<comment type="caution">
    <text evidence="6">The sequence shown here is derived from an EMBL/GenBank/DDBJ whole genome shotgun (WGS) entry which is preliminary data.</text>
</comment>
<dbReference type="Gene3D" id="1.10.10.10">
    <property type="entry name" value="Winged helix-like DNA-binding domain superfamily/Winged helix DNA-binding domain"/>
    <property type="match status" value="1"/>
</dbReference>
<dbReference type="InterPro" id="IPR036388">
    <property type="entry name" value="WH-like_DNA-bd_sf"/>
</dbReference>
<dbReference type="InterPro" id="IPR000847">
    <property type="entry name" value="LysR_HTH_N"/>
</dbReference>
<reference evidence="6 7" key="1">
    <citation type="submission" date="2017-03" db="EMBL/GenBank/DDBJ databases">
        <title>Phylogenomics and comparative genomics of Lactobacillus salivarius, a mammalian gut commensal.</title>
        <authorList>
            <person name="Harris H.M."/>
        </authorList>
    </citation>
    <scope>NUCLEOTIDE SEQUENCE [LARGE SCALE GENOMIC DNA]</scope>
    <source>
        <strain evidence="6 7">JCM 1047</strain>
    </source>
</reference>
<dbReference type="SUPFAM" id="SSF53850">
    <property type="entry name" value="Periplasmic binding protein-like II"/>
    <property type="match status" value="1"/>
</dbReference>
<dbReference type="GO" id="GO:0000976">
    <property type="term" value="F:transcription cis-regulatory region binding"/>
    <property type="evidence" value="ECO:0007669"/>
    <property type="project" value="TreeGrafter"/>
</dbReference>
<accession>A0A1V9RDN6</accession>
<keyword evidence="4" id="KW-0804">Transcription</keyword>
<sequence length="297" mass="33628">MMIDIILNDSGGTIMESLELRIFREVARTKSISKSAENMGYVQSNITAHIKKLERELNTTLFIRHSKGVTLTKDGEKLLYQAEKIISLLDKTLKSFQNHPKTLKIGTTQTIAGYLLPQCIIEYQKQFPNVLLSVSTLNQDDLEQKLSNGQLDCIITNNSHNICYGKQILNSPENLVLITPSSCHSQKDIWKYPVIINSIESCPYRKVLLGWWNLHQSELPKMIELDTVEAILNTVAMGGGISLLPQVVLLDKQNINSFYIESLQSTSIHMWVATDKLPSEYIALKDIIQKQLKIDNN</sequence>
<gene>
    <name evidence="6" type="ORF">B6U56_02350</name>
</gene>
<evidence type="ECO:0000256" key="3">
    <source>
        <dbReference type="ARBA" id="ARBA00023125"/>
    </source>
</evidence>
<protein>
    <recommendedName>
        <fullName evidence="5">HTH lysR-type domain-containing protein</fullName>
    </recommendedName>
</protein>
<feature type="domain" description="HTH lysR-type" evidence="5">
    <location>
        <begin position="15"/>
        <end position="72"/>
    </location>
</feature>
<keyword evidence="2" id="KW-0805">Transcription regulation</keyword>
<keyword evidence="3" id="KW-0238">DNA-binding</keyword>
<dbReference type="InterPro" id="IPR005119">
    <property type="entry name" value="LysR_subst-bd"/>
</dbReference>
<evidence type="ECO:0000256" key="2">
    <source>
        <dbReference type="ARBA" id="ARBA00023015"/>
    </source>
</evidence>
<dbReference type="EMBL" id="NBEF01000014">
    <property type="protein sequence ID" value="OQQ91270.1"/>
    <property type="molecule type" value="Genomic_DNA"/>
</dbReference>
<dbReference type="Proteomes" id="UP000192575">
    <property type="component" value="Unassembled WGS sequence"/>
</dbReference>
<dbReference type="PANTHER" id="PTHR30126:SF40">
    <property type="entry name" value="HTH-TYPE TRANSCRIPTIONAL REGULATOR GLTR"/>
    <property type="match status" value="1"/>
</dbReference>
<dbReference type="AlphaFoldDB" id="A0A1V9RDN6"/>
<evidence type="ECO:0000256" key="4">
    <source>
        <dbReference type="ARBA" id="ARBA00023163"/>
    </source>
</evidence>
<dbReference type="SUPFAM" id="SSF46785">
    <property type="entry name" value="Winged helix' DNA-binding domain"/>
    <property type="match status" value="1"/>
</dbReference>
<comment type="similarity">
    <text evidence="1">Belongs to the LysR transcriptional regulatory family.</text>
</comment>
<organism evidence="6 7">
    <name type="scientific">Ligilactobacillus salivarius</name>
    <dbReference type="NCBI Taxonomy" id="1624"/>
    <lineage>
        <taxon>Bacteria</taxon>
        <taxon>Bacillati</taxon>
        <taxon>Bacillota</taxon>
        <taxon>Bacilli</taxon>
        <taxon>Lactobacillales</taxon>
        <taxon>Lactobacillaceae</taxon>
        <taxon>Ligilactobacillus</taxon>
    </lineage>
</organism>
<dbReference type="FunFam" id="1.10.10.10:FF:000001">
    <property type="entry name" value="LysR family transcriptional regulator"/>
    <property type="match status" value="1"/>
</dbReference>
<dbReference type="CDD" id="cd05466">
    <property type="entry name" value="PBP2_LTTR_substrate"/>
    <property type="match status" value="1"/>
</dbReference>